<sequence length="180" mass="19561">MSRFRRGARPGSRKTSCLAACAAGRKEKLVLEFVIPGVPVGKGRPRAAKFGKHIQLYTPEKTITYESTVVLTGYQAMAGRPPLDGPVSAMLTIRLPVPTSWPKRKQAAALAGVELPTKKPDADNVVKAIFDAFNGVVWNDDTQVVDMVVRKRYAAVPGVAVRIAIVKFQPEDLLDGNRHA</sequence>
<organism evidence="1 2">
    <name type="scientific">Bordetella petrii (strain ATCC BAA-461 / DSM 12804 / CCUG 43448 / CIP 107267 / Se-1111R)</name>
    <dbReference type="NCBI Taxonomy" id="340100"/>
    <lineage>
        <taxon>Bacteria</taxon>
        <taxon>Pseudomonadati</taxon>
        <taxon>Pseudomonadota</taxon>
        <taxon>Betaproteobacteria</taxon>
        <taxon>Burkholderiales</taxon>
        <taxon>Alcaligenaceae</taxon>
        <taxon>Bordetella</taxon>
    </lineage>
</organism>
<dbReference type="InterPro" id="IPR036614">
    <property type="entry name" value="RusA-like_sf"/>
</dbReference>
<dbReference type="GO" id="GO:0006281">
    <property type="term" value="P:DNA repair"/>
    <property type="evidence" value="ECO:0007669"/>
    <property type="project" value="InterPro"/>
</dbReference>
<gene>
    <name evidence="1" type="ordered locus">Bpet0972</name>
</gene>
<dbReference type="Pfam" id="PF05866">
    <property type="entry name" value="RusA"/>
    <property type="match status" value="1"/>
</dbReference>
<dbReference type="Proteomes" id="UP000001225">
    <property type="component" value="Chromosome"/>
</dbReference>
<proteinExistence type="predicted"/>
<dbReference type="eggNOG" id="COG4570">
    <property type="taxonomic scope" value="Bacteria"/>
</dbReference>
<reference evidence="1 2" key="1">
    <citation type="journal article" date="2008" name="BMC Genomics">
        <title>The missing link: Bordetella petrii is endowed with both the metabolic versatility of environmental bacteria and virulence traits of pathogenic Bordetellae.</title>
        <authorList>
            <person name="Gross R."/>
            <person name="Guzman C.A."/>
            <person name="Sebaihia M."/>
            <person name="Martins Dos Santos V.A."/>
            <person name="Pieper D.H."/>
            <person name="Koebnik R."/>
            <person name="Lechner M."/>
            <person name="Bartels D."/>
            <person name="Buhrmester J."/>
            <person name="Choudhuri J.V."/>
            <person name="Ebensen T."/>
            <person name="Gaigalat L."/>
            <person name="Herrmann S."/>
            <person name="Khachane A.N."/>
            <person name="Larisch C."/>
            <person name="Link S."/>
            <person name="Linke B."/>
            <person name="Meyer F."/>
            <person name="Mormann S."/>
            <person name="Nakunst D."/>
            <person name="Rueckert C."/>
            <person name="Schneiker-Bekel S."/>
            <person name="Schulze K."/>
            <person name="Vorhoelter F.J."/>
            <person name="Yevsa T."/>
            <person name="Engle J.T."/>
            <person name="Goldman W.E."/>
            <person name="Puehler A."/>
            <person name="Goebel U.B."/>
            <person name="Goesmann A."/>
            <person name="Bloecker H."/>
            <person name="Kaiser O."/>
            <person name="Martinez-Arias R."/>
        </authorList>
    </citation>
    <scope>NUCLEOTIDE SEQUENCE [LARGE SCALE GENOMIC DNA]</scope>
    <source>
        <strain evidence="2">ATCC BAA-461 / DSM 12804 / CCUG 43448 / CIP 107267 / Se-1111R</strain>
    </source>
</reference>
<dbReference type="GO" id="GO:0006310">
    <property type="term" value="P:DNA recombination"/>
    <property type="evidence" value="ECO:0007669"/>
    <property type="project" value="InterPro"/>
</dbReference>
<dbReference type="AlphaFoldDB" id="A9I8Y2"/>
<dbReference type="KEGG" id="bpt:Bpet0972"/>
<dbReference type="SUPFAM" id="SSF103084">
    <property type="entry name" value="Holliday junction resolvase RusA"/>
    <property type="match status" value="1"/>
</dbReference>
<name>A9I8Y2_BORPD</name>
<evidence type="ECO:0000313" key="2">
    <source>
        <dbReference type="Proteomes" id="UP000001225"/>
    </source>
</evidence>
<accession>A9I8Y2</accession>
<dbReference type="Gene3D" id="3.30.1330.70">
    <property type="entry name" value="Holliday junction resolvase RusA"/>
    <property type="match status" value="1"/>
</dbReference>
<evidence type="ECO:0000313" key="1">
    <source>
        <dbReference type="EMBL" id="CAP41304.1"/>
    </source>
</evidence>
<dbReference type="InterPro" id="IPR008822">
    <property type="entry name" value="Endonuclease_RusA-like"/>
</dbReference>
<dbReference type="STRING" id="94624.Bpet0972"/>
<keyword evidence="2" id="KW-1185">Reference proteome</keyword>
<dbReference type="GO" id="GO:0000287">
    <property type="term" value="F:magnesium ion binding"/>
    <property type="evidence" value="ECO:0007669"/>
    <property type="project" value="InterPro"/>
</dbReference>
<dbReference type="EMBL" id="AM902716">
    <property type="protein sequence ID" value="CAP41304.1"/>
    <property type="molecule type" value="Genomic_DNA"/>
</dbReference>
<protein>
    <submittedName>
        <fullName evidence="1">Uncharacterized protein</fullName>
    </submittedName>
</protein>